<feature type="coiled-coil region" evidence="2">
    <location>
        <begin position="117"/>
        <end position="144"/>
    </location>
</feature>
<keyword evidence="7" id="KW-1185">Reference proteome</keyword>
<dbReference type="EMBL" id="JAOCGG010000048">
    <property type="protein sequence ID" value="MDH1632430.1"/>
    <property type="molecule type" value="Genomic_DNA"/>
</dbReference>
<feature type="coiled-coil region" evidence="2">
    <location>
        <begin position="28"/>
        <end position="55"/>
    </location>
</feature>
<dbReference type="AlphaFoldDB" id="A0A135NWY7"/>
<dbReference type="STRING" id="1388763.O165_004895"/>
<proteinExistence type="inferred from homology"/>
<dbReference type="PANTHER" id="PTHR31088">
    <property type="entry name" value="MEMBRANE-ASSOCIATED PROTEIN VIPP1, CHLOROPLASTIC"/>
    <property type="match status" value="1"/>
</dbReference>
<evidence type="ECO:0000313" key="6">
    <source>
        <dbReference type="Proteomes" id="UP000541770"/>
    </source>
</evidence>
<dbReference type="Pfam" id="PF04012">
    <property type="entry name" value="PspA_IM30"/>
    <property type="match status" value="1"/>
</dbReference>
<evidence type="ECO:0000256" key="1">
    <source>
        <dbReference type="ARBA" id="ARBA00043985"/>
    </source>
</evidence>
<keyword evidence="2" id="KW-0175">Coiled coil</keyword>
<dbReference type="EMBL" id="CP081966">
    <property type="protein sequence ID" value="QZP24925.1"/>
    <property type="molecule type" value="Genomic_DNA"/>
</dbReference>
<comment type="similarity">
    <text evidence="1">Belongs to the PspA/Vipp/IM30 family.</text>
</comment>
<evidence type="ECO:0000256" key="2">
    <source>
        <dbReference type="SAM" id="Coils"/>
    </source>
</evidence>
<sequence length="233" mass="24482">MSLLKKIVTALRGGASEVGEAIVDSQALRILDQEIRDADNNLIDARNQLVKIMAKHKTAQQRITEFDKTIGDWEQKAIAALDKGEEGLAHECAARIADLTNQRDSEQALADQFGASVATLTATVSKTEAQIKGLKQQVDLVKARESVQRAQVSAASATGGANGSLETAVGSLDRIKKRQSERAAELEAAAELAGKADGSDLEARLKAAGIGASNSGADDVLARLKAKAAKPAE</sequence>
<evidence type="ECO:0000313" key="3">
    <source>
        <dbReference type="EMBL" id="MBA6066519.1"/>
    </source>
</evidence>
<dbReference type="Proteomes" id="UP001160882">
    <property type="component" value="Unassembled WGS sequence"/>
</dbReference>
<reference evidence="5 7" key="2">
    <citation type="submission" date="2021-08" db="EMBL/GenBank/DDBJ databases">
        <title>Bactericidal Effect of Pseudomonas oryziphila sp. nov., a novel Pseudomonas Species Against Xanthomonas oryzae Reduces Disease Severity of Bacterial Leaf Streak of Rice.</title>
        <authorList>
            <person name="Yang R."/>
            <person name="Li S."/>
            <person name="Li Y."/>
            <person name="Yan Y."/>
            <person name="Fang Y."/>
            <person name="Zou L."/>
            <person name="Chen G."/>
        </authorList>
    </citation>
    <scope>NUCLEOTIDE SEQUENCE [LARGE SCALE GENOMIC DNA]</scope>
    <source>
        <strain evidence="5 7">DSM 17497</strain>
    </source>
</reference>
<reference evidence="4" key="3">
    <citation type="submission" date="2022-09" db="EMBL/GenBank/DDBJ databases">
        <title>Intensive care unit water sources are persistently colonized with multi-drug resistant bacteria and are the site of extensive horizontal gene transfer of antibiotic resistance genes.</title>
        <authorList>
            <person name="Diorio-Toth L."/>
        </authorList>
    </citation>
    <scope>NUCLEOTIDE SEQUENCE</scope>
    <source>
        <strain evidence="4">GD03782</strain>
    </source>
</reference>
<dbReference type="GeneID" id="58769138"/>
<dbReference type="PANTHER" id="PTHR31088:SF9">
    <property type="entry name" value="PHAGE SHOCK PROTEIN A"/>
    <property type="match status" value="1"/>
</dbReference>
<accession>A0A135NWY7</accession>
<reference evidence="3 6" key="1">
    <citation type="submission" date="2020-07" db="EMBL/GenBank/DDBJ databases">
        <title>Diversity of carbapenemase encoding genes among Pseudomonas putida group clinical isolates in a tertiary Brazilian hospital.</title>
        <authorList>
            <person name="Alberto-Lei F."/>
            <person name="Nodari C.S."/>
            <person name="Streling A.P."/>
            <person name="Paulino J.T."/>
            <person name="Bessa-Neto F.O."/>
            <person name="Cayo R."/>
            <person name="Gales A.C."/>
        </authorList>
    </citation>
    <scope>NUCLEOTIDE SEQUENCE [LARGE SCALE GENOMIC DNA]</scope>
    <source>
        <strain evidence="3 6">14802</strain>
    </source>
</reference>
<dbReference type="Proteomes" id="UP000825591">
    <property type="component" value="Chromosome"/>
</dbReference>
<organism evidence="3 6">
    <name type="scientific">Pseudomonas mosselii</name>
    <dbReference type="NCBI Taxonomy" id="78327"/>
    <lineage>
        <taxon>Bacteria</taxon>
        <taxon>Pseudomonadati</taxon>
        <taxon>Pseudomonadota</taxon>
        <taxon>Gammaproteobacteria</taxon>
        <taxon>Pseudomonadales</taxon>
        <taxon>Pseudomonadaceae</taxon>
        <taxon>Pseudomonas</taxon>
    </lineage>
</organism>
<gene>
    <name evidence="3" type="ORF">H4C75_17410</name>
    <name evidence="5" type="ORF">K5H97_19105</name>
    <name evidence="4" type="ORF">N5I14_19515</name>
</gene>
<protein>
    <submittedName>
        <fullName evidence="3">PspA/IM30 family protein</fullName>
    </submittedName>
</protein>
<dbReference type="InterPro" id="IPR007157">
    <property type="entry name" value="PspA_VIPP1"/>
</dbReference>
<name>A0A135NWY7_9PSED</name>
<evidence type="ECO:0000313" key="7">
    <source>
        <dbReference type="Proteomes" id="UP000825591"/>
    </source>
</evidence>
<evidence type="ECO:0000313" key="4">
    <source>
        <dbReference type="EMBL" id="MDH1632430.1"/>
    </source>
</evidence>
<dbReference type="KEGG" id="pmol:CLJ08_22130"/>
<evidence type="ECO:0000313" key="5">
    <source>
        <dbReference type="EMBL" id="QZP24925.1"/>
    </source>
</evidence>
<dbReference type="Proteomes" id="UP000541770">
    <property type="component" value="Unassembled WGS sequence"/>
</dbReference>
<dbReference type="EMBL" id="JACGDE010000011">
    <property type="protein sequence ID" value="MBA6066519.1"/>
    <property type="molecule type" value="Genomic_DNA"/>
</dbReference>
<dbReference type="RefSeq" id="WP_028692700.1">
    <property type="nucleotide sequence ID" value="NZ_BQIL01000022.1"/>
</dbReference>